<dbReference type="InterPro" id="IPR011605">
    <property type="entry name" value="NusB_fam"/>
</dbReference>
<gene>
    <name evidence="6 8" type="primary">nusB</name>
    <name evidence="8" type="ORF">EQP59_02545</name>
</gene>
<dbReference type="EMBL" id="CP035107">
    <property type="protein sequence ID" value="QAR30317.1"/>
    <property type="molecule type" value="Genomic_DNA"/>
</dbReference>
<protein>
    <recommendedName>
        <fullName evidence="6">Transcription antitermination protein NusB</fullName>
    </recommendedName>
    <alternativeName>
        <fullName evidence="6">Antitermination factor NusB</fullName>
    </alternativeName>
</protein>
<name>A0A3R5YV79_ORNRH</name>
<evidence type="ECO:0000313" key="8">
    <source>
        <dbReference type="EMBL" id="QAR30317.1"/>
    </source>
</evidence>
<comment type="function">
    <text evidence="6">Involved in transcription antitermination. Required for transcription of ribosomal RNA (rRNA) genes. Binds specifically to the boxA antiterminator sequence of the ribosomal RNA (rrn) operons.</text>
</comment>
<evidence type="ECO:0000313" key="9">
    <source>
        <dbReference type="Proteomes" id="UP000287701"/>
    </source>
</evidence>
<dbReference type="SUPFAM" id="SSF48013">
    <property type="entry name" value="NusB-like"/>
    <property type="match status" value="1"/>
</dbReference>
<dbReference type="AlphaFoldDB" id="A0A3R5YV79"/>
<evidence type="ECO:0000256" key="4">
    <source>
        <dbReference type="ARBA" id="ARBA00023015"/>
    </source>
</evidence>
<dbReference type="GO" id="GO:0031564">
    <property type="term" value="P:transcription antitermination"/>
    <property type="evidence" value="ECO:0007669"/>
    <property type="project" value="UniProtKB-KW"/>
</dbReference>
<dbReference type="PANTHER" id="PTHR11078">
    <property type="entry name" value="N UTILIZATION SUBSTANCE PROTEIN B-RELATED"/>
    <property type="match status" value="1"/>
</dbReference>
<reference evidence="8 9" key="1">
    <citation type="submission" date="2019-01" db="EMBL/GenBank/DDBJ databases">
        <title>Whole Genome of Ornithobacterium rhinotracheale FARPER-174b.</title>
        <authorList>
            <person name="Tataje-Lavanda L.A."/>
            <person name="Montalvan A."/>
            <person name="Montesinos R."/>
            <person name="Zimic M."/>
            <person name="Fernandez-Sanchez M."/>
            <person name="Fernandez-Diaz M."/>
        </authorList>
    </citation>
    <scope>NUCLEOTIDE SEQUENCE [LARGE SCALE GENOMIC DNA]</scope>
    <source>
        <strain evidence="8 9">FARPER-174b</strain>
    </source>
</reference>
<sequence length="313" mass="36366">MLGRRQLRAKAMQTLYAYYRGNDDARSIEINMVKGIREIELLYMALLELTLAIKNQAEQKIEIGLSKNFPTPEEANPNRRFVQNPIFKVLEVNPQLIEFREDHKEFNWDVEDVYPKRIFRSFIESEEYNNYMTLDEVNFKEHSKIVCVLFEKFIAPSAEIASFLEDKKLNWANDLAVANTMVLNTLRSFTAKSDENTHLLKLLLDESHLDFTRELVRQSLRYQGELTQIIKETASNWELDRMALLDRIMLQMALAEFLHFPSIPTKVTINEYVEIAKNYSTLNSATFINGILDKASKDLNGAGRIRKSARGLM</sequence>
<evidence type="ECO:0000259" key="7">
    <source>
        <dbReference type="Pfam" id="PF01029"/>
    </source>
</evidence>
<keyword evidence="4 6" id="KW-0805">Transcription regulation</keyword>
<organism evidence="8 9">
    <name type="scientific">Ornithobacterium rhinotracheale</name>
    <dbReference type="NCBI Taxonomy" id="28251"/>
    <lineage>
        <taxon>Bacteria</taxon>
        <taxon>Pseudomonadati</taxon>
        <taxon>Bacteroidota</taxon>
        <taxon>Flavobacteriia</taxon>
        <taxon>Flavobacteriales</taxon>
        <taxon>Weeksellaceae</taxon>
        <taxon>Ornithobacterium</taxon>
    </lineage>
</organism>
<dbReference type="InterPro" id="IPR035926">
    <property type="entry name" value="NusB-like_sf"/>
</dbReference>
<dbReference type="HAMAP" id="MF_00073">
    <property type="entry name" value="NusB"/>
    <property type="match status" value="1"/>
</dbReference>
<dbReference type="InterPro" id="IPR006027">
    <property type="entry name" value="NusB_RsmB_TIM44"/>
</dbReference>
<dbReference type="Pfam" id="PF01029">
    <property type="entry name" value="NusB"/>
    <property type="match status" value="1"/>
</dbReference>
<keyword evidence="3 6" id="KW-0694">RNA-binding</keyword>
<dbReference type="Proteomes" id="UP000287701">
    <property type="component" value="Chromosome"/>
</dbReference>
<evidence type="ECO:0000256" key="5">
    <source>
        <dbReference type="ARBA" id="ARBA00023163"/>
    </source>
</evidence>
<dbReference type="GO" id="GO:0003723">
    <property type="term" value="F:RNA binding"/>
    <property type="evidence" value="ECO:0007669"/>
    <property type="project" value="UniProtKB-UniRule"/>
</dbReference>
<evidence type="ECO:0000256" key="6">
    <source>
        <dbReference type="HAMAP-Rule" id="MF_00073"/>
    </source>
</evidence>
<keyword evidence="5 6" id="KW-0804">Transcription</keyword>
<evidence type="ECO:0000256" key="1">
    <source>
        <dbReference type="ARBA" id="ARBA00005952"/>
    </source>
</evidence>
<dbReference type="GO" id="GO:0005829">
    <property type="term" value="C:cytosol"/>
    <property type="evidence" value="ECO:0007669"/>
    <property type="project" value="TreeGrafter"/>
</dbReference>
<dbReference type="OrthoDB" id="9787568at2"/>
<dbReference type="RefSeq" id="WP_128500815.1">
    <property type="nucleotide sequence ID" value="NZ_CP035107.1"/>
</dbReference>
<accession>A0A3R5YV79</accession>
<evidence type="ECO:0000256" key="3">
    <source>
        <dbReference type="ARBA" id="ARBA00022884"/>
    </source>
</evidence>
<keyword evidence="2 6" id="KW-0889">Transcription antitermination</keyword>
<comment type="similarity">
    <text evidence="1 6">Belongs to the NusB family.</text>
</comment>
<evidence type="ECO:0000256" key="2">
    <source>
        <dbReference type="ARBA" id="ARBA00022814"/>
    </source>
</evidence>
<feature type="domain" description="NusB/RsmB/TIM44" evidence="7">
    <location>
        <begin position="194"/>
        <end position="297"/>
    </location>
</feature>
<dbReference type="Gene3D" id="1.10.940.10">
    <property type="entry name" value="NusB-like"/>
    <property type="match status" value="1"/>
</dbReference>
<dbReference type="GO" id="GO:0006353">
    <property type="term" value="P:DNA-templated transcription termination"/>
    <property type="evidence" value="ECO:0007669"/>
    <property type="project" value="UniProtKB-UniRule"/>
</dbReference>
<dbReference type="NCBIfam" id="TIGR01951">
    <property type="entry name" value="nusB"/>
    <property type="match status" value="1"/>
</dbReference>
<dbReference type="PANTHER" id="PTHR11078:SF3">
    <property type="entry name" value="ANTITERMINATION NUSB DOMAIN-CONTAINING PROTEIN"/>
    <property type="match status" value="1"/>
</dbReference>
<proteinExistence type="inferred from homology"/>